<comment type="caution">
    <text evidence="2">The sequence shown here is derived from an EMBL/GenBank/DDBJ whole genome shotgun (WGS) entry which is preliminary data.</text>
</comment>
<name>A0A8J2WXW1_9STRA</name>
<gene>
    <name evidence="2" type="ORF">PECAL_4P00200</name>
</gene>
<dbReference type="EMBL" id="CAKKNE010000004">
    <property type="protein sequence ID" value="CAH0372862.1"/>
    <property type="molecule type" value="Genomic_DNA"/>
</dbReference>
<keyword evidence="1" id="KW-0732">Signal</keyword>
<evidence type="ECO:0000313" key="3">
    <source>
        <dbReference type="Proteomes" id="UP000789595"/>
    </source>
</evidence>
<evidence type="ECO:0000313" key="2">
    <source>
        <dbReference type="EMBL" id="CAH0372862.1"/>
    </source>
</evidence>
<accession>A0A8J2WXW1</accession>
<organism evidence="2 3">
    <name type="scientific">Pelagomonas calceolata</name>
    <dbReference type="NCBI Taxonomy" id="35677"/>
    <lineage>
        <taxon>Eukaryota</taxon>
        <taxon>Sar</taxon>
        <taxon>Stramenopiles</taxon>
        <taxon>Ochrophyta</taxon>
        <taxon>Pelagophyceae</taxon>
        <taxon>Pelagomonadales</taxon>
        <taxon>Pelagomonadaceae</taxon>
        <taxon>Pelagomonas</taxon>
    </lineage>
</organism>
<feature type="signal peptide" evidence="1">
    <location>
        <begin position="1"/>
        <end position="18"/>
    </location>
</feature>
<sequence length="487" mass="52348">MTAMRCLLLLGALRAATALAPEAVEALLSIGDGERLSYLDVRESLHNEWSRNVSGPAVAAVRTACGGGFYAPETNEYGRYAVVDHAPADRLATDPEARAAAARFQERRTGLSHAFVLAHYRSYPHVAREAVLSRLRFYGDAWTCVVDQGAAERADDTSARDFVRTLRALIKRPDRLLLANGTTTHELSAYANGARAIVAAAGSFPDLWLFSHATTLVVRPFPVDRLPPCGVTRLGPTPFPWQPRCRAESNAVDAVASSMAARLGLDTCRHHHDAHPVYGFADATIIATGDAVETTLLKGFDAYASAVAETIKTLDGRYVSKKHHHTLLPRGESYLHGLSDHVSGLLVAASQCAAAEPLFPEAHGTSNPFVSKINGFPCGWGQCALDAALRLIAEADRNPVDGLLTRSELAAYDGPVPASCDVGRDWSASAKARGGDWDERAQRKTGLARLCYQVLCDRDRSIALGQAYTAQGTAKRARKLIARGGSL</sequence>
<protein>
    <submittedName>
        <fullName evidence="2">Uncharacterized protein</fullName>
    </submittedName>
</protein>
<reference evidence="2" key="1">
    <citation type="submission" date="2021-11" db="EMBL/GenBank/DDBJ databases">
        <authorList>
            <consortium name="Genoscope - CEA"/>
            <person name="William W."/>
        </authorList>
    </citation>
    <scope>NUCLEOTIDE SEQUENCE</scope>
</reference>
<feature type="chain" id="PRO_5035225907" evidence="1">
    <location>
        <begin position="19"/>
        <end position="487"/>
    </location>
</feature>
<dbReference type="Proteomes" id="UP000789595">
    <property type="component" value="Unassembled WGS sequence"/>
</dbReference>
<proteinExistence type="predicted"/>
<keyword evidence="3" id="KW-1185">Reference proteome</keyword>
<evidence type="ECO:0000256" key="1">
    <source>
        <dbReference type="SAM" id="SignalP"/>
    </source>
</evidence>
<dbReference type="AlphaFoldDB" id="A0A8J2WXW1"/>